<dbReference type="PANTHER" id="PTHR35526">
    <property type="entry name" value="ANTI-SIGMA-F FACTOR RSBW-RELATED"/>
    <property type="match status" value="1"/>
</dbReference>
<evidence type="ECO:0000313" key="5">
    <source>
        <dbReference type="Proteomes" id="UP001551584"/>
    </source>
</evidence>
<feature type="region of interest" description="Disordered" evidence="2">
    <location>
        <begin position="1"/>
        <end position="28"/>
    </location>
</feature>
<dbReference type="RefSeq" id="WP_166020714.1">
    <property type="nucleotide sequence ID" value="NZ_JBEZNA010000039.1"/>
</dbReference>
<dbReference type="SUPFAM" id="SSF55874">
    <property type="entry name" value="ATPase domain of HSP90 chaperone/DNA topoisomerase II/histidine kinase"/>
    <property type="match status" value="1"/>
</dbReference>
<dbReference type="GO" id="GO:0005524">
    <property type="term" value="F:ATP binding"/>
    <property type="evidence" value="ECO:0007669"/>
    <property type="project" value="UniProtKB-KW"/>
</dbReference>
<dbReference type="InterPro" id="IPR036890">
    <property type="entry name" value="HATPase_C_sf"/>
</dbReference>
<keyword evidence="1" id="KW-0808">Transferase</keyword>
<evidence type="ECO:0000259" key="3">
    <source>
        <dbReference type="Pfam" id="PF13581"/>
    </source>
</evidence>
<evidence type="ECO:0000313" key="4">
    <source>
        <dbReference type="EMBL" id="MEU9579078.1"/>
    </source>
</evidence>
<keyword evidence="1" id="KW-0723">Serine/threonine-protein kinase</keyword>
<feature type="domain" description="Histidine kinase/HSP90-like ATPase" evidence="3">
    <location>
        <begin position="56"/>
        <end position="171"/>
    </location>
</feature>
<proteinExistence type="predicted"/>
<name>A0ABV3ESK1_9ACTN</name>
<dbReference type="PANTHER" id="PTHR35526:SF3">
    <property type="entry name" value="ANTI-SIGMA-F FACTOR RSBW"/>
    <property type="match status" value="1"/>
</dbReference>
<accession>A0ABV3ESK1</accession>
<keyword evidence="4" id="KW-0067">ATP-binding</keyword>
<evidence type="ECO:0000256" key="2">
    <source>
        <dbReference type="SAM" id="MobiDB-lite"/>
    </source>
</evidence>
<keyword evidence="4" id="KW-0547">Nucleotide-binding</keyword>
<dbReference type="EMBL" id="JBEZNA010000039">
    <property type="protein sequence ID" value="MEU9579078.1"/>
    <property type="molecule type" value="Genomic_DNA"/>
</dbReference>
<protein>
    <submittedName>
        <fullName evidence="4">ATP-binding protein</fullName>
    </submittedName>
</protein>
<reference evidence="4 5" key="1">
    <citation type="submission" date="2024-06" db="EMBL/GenBank/DDBJ databases">
        <title>The Natural Products Discovery Center: Release of the First 8490 Sequenced Strains for Exploring Actinobacteria Biosynthetic Diversity.</title>
        <authorList>
            <person name="Kalkreuter E."/>
            <person name="Kautsar S.A."/>
            <person name="Yang D."/>
            <person name="Bader C.D."/>
            <person name="Teijaro C.N."/>
            <person name="Fluegel L."/>
            <person name="Davis C.M."/>
            <person name="Simpson J.R."/>
            <person name="Lauterbach L."/>
            <person name="Steele A.D."/>
            <person name="Gui C."/>
            <person name="Meng S."/>
            <person name="Li G."/>
            <person name="Viehrig K."/>
            <person name="Ye F."/>
            <person name="Su P."/>
            <person name="Kiefer A.F."/>
            <person name="Nichols A."/>
            <person name="Cepeda A.J."/>
            <person name="Yan W."/>
            <person name="Fan B."/>
            <person name="Jiang Y."/>
            <person name="Adhikari A."/>
            <person name="Zheng C.-J."/>
            <person name="Schuster L."/>
            <person name="Cowan T.M."/>
            <person name="Smanski M.J."/>
            <person name="Chevrette M.G."/>
            <person name="De Carvalho L.P.S."/>
            <person name="Shen B."/>
        </authorList>
    </citation>
    <scope>NUCLEOTIDE SEQUENCE [LARGE SCALE GENOMIC DNA]</scope>
    <source>
        <strain evidence="4 5">NPDC048117</strain>
    </source>
</reference>
<keyword evidence="5" id="KW-1185">Reference proteome</keyword>
<dbReference type="CDD" id="cd16936">
    <property type="entry name" value="HATPase_RsbW-like"/>
    <property type="match status" value="1"/>
</dbReference>
<organism evidence="4 5">
    <name type="scientific">Streptomyces chilikensis</name>
    <dbReference type="NCBI Taxonomy" id="1194079"/>
    <lineage>
        <taxon>Bacteria</taxon>
        <taxon>Bacillati</taxon>
        <taxon>Actinomycetota</taxon>
        <taxon>Actinomycetes</taxon>
        <taxon>Kitasatosporales</taxon>
        <taxon>Streptomycetaceae</taxon>
        <taxon>Streptomyces</taxon>
    </lineage>
</organism>
<dbReference type="Pfam" id="PF13581">
    <property type="entry name" value="HATPase_c_2"/>
    <property type="match status" value="1"/>
</dbReference>
<dbReference type="Gene3D" id="3.30.565.10">
    <property type="entry name" value="Histidine kinase-like ATPase, C-terminal domain"/>
    <property type="match status" value="1"/>
</dbReference>
<evidence type="ECO:0000256" key="1">
    <source>
        <dbReference type="ARBA" id="ARBA00022527"/>
    </source>
</evidence>
<sequence length="182" mass="19923">MKRQAPEVGISAVADAAEPSTGPGVRPVAREAGLVPAPRPRLRIRRPRLRQRLRRADLGAVPRARRALRELVRCDAPGRPWDGDVLETAELLTTELVTNALVHTGRGAVLKVTVTGRRLRVEVRDFVRPRRLPVGKEAEEDATCGRGLLLVATLADTWGVRGHALGKSVWFELAYRGAGQAR</sequence>
<gene>
    <name evidence="4" type="ORF">AB0D95_17740</name>
</gene>
<dbReference type="InterPro" id="IPR003594">
    <property type="entry name" value="HATPase_dom"/>
</dbReference>
<keyword evidence="1" id="KW-0418">Kinase</keyword>
<dbReference type="Proteomes" id="UP001551584">
    <property type="component" value="Unassembled WGS sequence"/>
</dbReference>
<comment type="caution">
    <text evidence="4">The sequence shown here is derived from an EMBL/GenBank/DDBJ whole genome shotgun (WGS) entry which is preliminary data.</text>
</comment>
<dbReference type="InterPro" id="IPR050267">
    <property type="entry name" value="Anti-sigma-factor_SerPK"/>
</dbReference>